<dbReference type="EMBL" id="FNBN01000003">
    <property type="protein sequence ID" value="SDG16614.1"/>
    <property type="molecule type" value="Genomic_DNA"/>
</dbReference>
<dbReference type="InterPro" id="IPR036909">
    <property type="entry name" value="Cyt_c-like_dom_sf"/>
</dbReference>
<organism evidence="6 7">
    <name type="scientific">Chitinophaga filiformis</name>
    <name type="common">Myxococcus filiformis</name>
    <name type="synonym">Flexibacter filiformis</name>
    <dbReference type="NCBI Taxonomy" id="104663"/>
    <lineage>
        <taxon>Bacteria</taxon>
        <taxon>Pseudomonadati</taxon>
        <taxon>Bacteroidota</taxon>
        <taxon>Chitinophagia</taxon>
        <taxon>Chitinophagales</taxon>
        <taxon>Chitinophagaceae</taxon>
        <taxon>Chitinophaga</taxon>
    </lineage>
</organism>
<dbReference type="InterPro" id="IPR051459">
    <property type="entry name" value="Cytochrome_c-type_DH"/>
</dbReference>
<dbReference type="PROSITE" id="PS51007">
    <property type="entry name" value="CYTC"/>
    <property type="match status" value="1"/>
</dbReference>
<dbReference type="PANTHER" id="PTHR35008:SF4">
    <property type="entry name" value="BLL4482 PROTEIN"/>
    <property type="match status" value="1"/>
</dbReference>
<keyword evidence="1 4" id="KW-0349">Heme</keyword>
<dbReference type="InterPro" id="IPR009056">
    <property type="entry name" value="Cyt_c-like_dom"/>
</dbReference>
<accession>A0A1G7S0Z0</accession>
<evidence type="ECO:0000313" key="7">
    <source>
        <dbReference type="Proteomes" id="UP000199045"/>
    </source>
</evidence>
<evidence type="ECO:0000256" key="3">
    <source>
        <dbReference type="ARBA" id="ARBA00023004"/>
    </source>
</evidence>
<evidence type="ECO:0000313" key="6">
    <source>
        <dbReference type="EMBL" id="SDG16614.1"/>
    </source>
</evidence>
<dbReference type="GO" id="GO:0020037">
    <property type="term" value="F:heme binding"/>
    <property type="evidence" value="ECO:0007669"/>
    <property type="project" value="InterPro"/>
</dbReference>
<dbReference type="Pfam" id="PF21342">
    <property type="entry name" value="SoxA-TsdA_cyt-c"/>
    <property type="match status" value="1"/>
</dbReference>
<dbReference type="PANTHER" id="PTHR35008">
    <property type="entry name" value="BLL4482 PROTEIN-RELATED"/>
    <property type="match status" value="1"/>
</dbReference>
<dbReference type="Pfam" id="PF13442">
    <property type="entry name" value="Cytochrome_CBB3"/>
    <property type="match status" value="1"/>
</dbReference>
<keyword evidence="3 4" id="KW-0408">Iron</keyword>
<dbReference type="STRING" id="104663.SAMN04488121_103693"/>
<keyword evidence="2 4" id="KW-0479">Metal-binding</keyword>
<gene>
    <name evidence="6" type="ORF">SAMN04488121_103693</name>
</gene>
<dbReference type="SUPFAM" id="SSF46626">
    <property type="entry name" value="Cytochrome c"/>
    <property type="match status" value="2"/>
</dbReference>
<evidence type="ECO:0000256" key="4">
    <source>
        <dbReference type="PROSITE-ProRule" id="PRU00433"/>
    </source>
</evidence>
<dbReference type="OrthoDB" id="9779283at2"/>
<proteinExistence type="predicted"/>
<protein>
    <submittedName>
        <fullName evidence="6">Cytochrome c</fullName>
    </submittedName>
</protein>
<sequence>MRLLVMMLFALWTVSVIVMPVACRKGKAYWIPPDTADIPATAAGELILYGRELIVHTAVYLGPSGKVANISNGMNCQNCHLEAGTKFMGNNYAAAAANFPRFRERSGTIESLEKKVNDCLVRSLNGSPLDSSSREMSAMIAYIKWLGKDVAKGYRPPGSGIKELPYLERAADTLKGRIVFERECVQCHARDGNGKYDSSGINYLYPPLWGPHSYNSGAGIFRLTKLAGYVKANMPFGNAYLSEEEAWDVAAFVNSQSRPVKVFEGDWPLLSTKPVDVATGPFPDTFSVLQHKYGPFGPIVQSRKKK</sequence>
<dbReference type="GO" id="GO:0009055">
    <property type="term" value="F:electron transfer activity"/>
    <property type="evidence" value="ECO:0007669"/>
    <property type="project" value="InterPro"/>
</dbReference>
<dbReference type="Proteomes" id="UP000199045">
    <property type="component" value="Unassembled WGS sequence"/>
</dbReference>
<reference evidence="6 7" key="1">
    <citation type="submission" date="2016-10" db="EMBL/GenBank/DDBJ databases">
        <authorList>
            <person name="de Groot N.N."/>
        </authorList>
    </citation>
    <scope>NUCLEOTIDE SEQUENCE [LARGE SCALE GENOMIC DNA]</scope>
    <source>
        <strain evidence="6 7">DSM 527</strain>
    </source>
</reference>
<dbReference type="GO" id="GO:0046872">
    <property type="term" value="F:metal ion binding"/>
    <property type="evidence" value="ECO:0007669"/>
    <property type="project" value="UniProtKB-KW"/>
</dbReference>
<evidence type="ECO:0000256" key="2">
    <source>
        <dbReference type="ARBA" id="ARBA00022723"/>
    </source>
</evidence>
<evidence type="ECO:0000256" key="1">
    <source>
        <dbReference type="ARBA" id="ARBA00022617"/>
    </source>
</evidence>
<name>A0A1G7S0Z0_CHIFI</name>
<dbReference type="Gene3D" id="1.10.760.10">
    <property type="entry name" value="Cytochrome c-like domain"/>
    <property type="match status" value="2"/>
</dbReference>
<dbReference type="AlphaFoldDB" id="A0A1G7S0Z0"/>
<feature type="domain" description="Cytochrome c" evidence="5">
    <location>
        <begin position="171"/>
        <end position="257"/>
    </location>
</feature>
<evidence type="ECO:0000259" key="5">
    <source>
        <dbReference type="PROSITE" id="PS51007"/>
    </source>
</evidence>
<dbReference type="RefSeq" id="WP_089833426.1">
    <property type="nucleotide sequence ID" value="NZ_FNBN01000003.1"/>
</dbReference>